<protein>
    <submittedName>
        <fullName evidence="4">UDP-2,4-diacetamido-2,4, 6-trideoxy-beta-L-altropyranose hydrolase</fullName>
        <ecNumber evidence="4">3.6.1.57</ecNumber>
    </submittedName>
</protein>
<dbReference type="SUPFAM" id="SSF55729">
    <property type="entry name" value="Acyl-CoA N-acyltransferases (Nat)"/>
    <property type="match status" value="1"/>
</dbReference>
<dbReference type="EMBL" id="JAJTWU010000006">
    <property type="protein sequence ID" value="MCE4556113.1"/>
    <property type="molecule type" value="Genomic_DNA"/>
</dbReference>
<sequence length="501" mass="52522">MHVAFRCDASSRIGLGHVLRSLSLAQALAAAGATTSFLLRDSDVEAAARVRAAGFTAVRLPLPPVHEPGQLTDADADARASISALNGAPPAWVVADHYGLDARWHDALRDALHCRLAVIDDLADRPLAADALIDHNLLPSGTHRERYAAVLRLEPSRWLCGPRHALLGPAYADLPAFDVREAVQRVGIFMGGTDPRAASATVLAGCRAAGFEGHIDIVTTSAAPSLAALQAAVAADGRATLTLDLPDLAGFYARQDLLVGAGGGGAWERCAVGVPSLTLCVADNQRAVIPALVAQGATVGANDLTPAGVATALRPLLADAGLRRRLSASAAALVDGWGARRVALALLSQAGCLPTLRAATMADAEALWRWRNHAATRAVSRQQGEIPLASHRQWLQRLLDAGRNRLSIASIGALDVGVIRFDPLDAQPTAAWEVSLYLLPQLHGLGLGGLLLRAGELALREAEGPLQVHAEVLAGNTASKRLFEAGGYRPQRDGHWIKPLG</sequence>
<dbReference type="SUPFAM" id="SSF53756">
    <property type="entry name" value="UDP-Glycosyltransferase/glycogen phosphorylase"/>
    <property type="match status" value="2"/>
</dbReference>
<gene>
    <name evidence="4" type="primary">pseG</name>
    <name evidence="4" type="ORF">LXT13_17090</name>
</gene>
<organism evidence="4 5">
    <name type="scientific">Pelomonas cellulosilytica</name>
    <dbReference type="NCBI Taxonomy" id="2906762"/>
    <lineage>
        <taxon>Bacteria</taxon>
        <taxon>Pseudomonadati</taxon>
        <taxon>Pseudomonadota</taxon>
        <taxon>Betaproteobacteria</taxon>
        <taxon>Burkholderiales</taxon>
        <taxon>Sphaerotilaceae</taxon>
        <taxon>Roseateles</taxon>
    </lineage>
</organism>
<dbReference type="PANTHER" id="PTHR43877:SF2">
    <property type="entry name" value="AMINOALKYLPHOSPHONATE N-ACETYLTRANSFERASE-RELATED"/>
    <property type="match status" value="1"/>
</dbReference>
<dbReference type="Gene3D" id="3.40.50.2000">
    <property type="entry name" value="Glycogen Phosphorylase B"/>
    <property type="match status" value="1"/>
</dbReference>
<keyword evidence="4" id="KW-0378">Hydrolase</keyword>
<keyword evidence="5" id="KW-1185">Reference proteome</keyword>
<evidence type="ECO:0000313" key="4">
    <source>
        <dbReference type="EMBL" id="MCE4556113.1"/>
    </source>
</evidence>
<accession>A0ABS8XXV6</accession>
<dbReference type="InterPro" id="IPR000182">
    <property type="entry name" value="GNAT_dom"/>
</dbReference>
<proteinExistence type="predicted"/>
<reference evidence="4 5" key="1">
    <citation type="submission" date="2021-12" db="EMBL/GenBank/DDBJ databases">
        <title>Genome seq of P8.</title>
        <authorList>
            <person name="Seo T."/>
        </authorList>
    </citation>
    <scope>NUCLEOTIDE SEQUENCE [LARGE SCALE GENOMIC DNA]</scope>
    <source>
        <strain evidence="4 5">P8</strain>
    </source>
</reference>
<dbReference type="RefSeq" id="WP_233373153.1">
    <property type="nucleotide sequence ID" value="NZ_JAJTWU010000006.1"/>
</dbReference>
<dbReference type="InterPro" id="IPR020023">
    <property type="entry name" value="PseG"/>
</dbReference>
<dbReference type="EC" id="3.6.1.57" evidence="4"/>
<name>A0ABS8XXV6_9BURK</name>
<dbReference type="Proteomes" id="UP001200741">
    <property type="component" value="Unassembled WGS sequence"/>
</dbReference>
<dbReference type="PANTHER" id="PTHR43877">
    <property type="entry name" value="AMINOALKYLPHOSPHONATE N-ACETYLTRANSFERASE-RELATED-RELATED"/>
    <property type="match status" value="1"/>
</dbReference>
<evidence type="ECO:0000256" key="1">
    <source>
        <dbReference type="ARBA" id="ARBA00022679"/>
    </source>
</evidence>
<keyword evidence="2" id="KW-0012">Acyltransferase</keyword>
<evidence type="ECO:0000313" key="5">
    <source>
        <dbReference type="Proteomes" id="UP001200741"/>
    </source>
</evidence>
<dbReference type="InterPro" id="IPR016181">
    <property type="entry name" value="Acyl_CoA_acyltransferase"/>
</dbReference>
<dbReference type="InterPro" id="IPR050832">
    <property type="entry name" value="Bact_Acetyltransf"/>
</dbReference>
<dbReference type="Pfam" id="PF13302">
    <property type="entry name" value="Acetyltransf_3"/>
    <property type="match status" value="1"/>
</dbReference>
<evidence type="ECO:0000256" key="2">
    <source>
        <dbReference type="ARBA" id="ARBA00023315"/>
    </source>
</evidence>
<feature type="domain" description="N-acetyltransferase" evidence="3">
    <location>
        <begin position="354"/>
        <end position="501"/>
    </location>
</feature>
<keyword evidence="1" id="KW-0808">Transferase</keyword>
<dbReference type="Gene3D" id="3.40.50.11190">
    <property type="match status" value="1"/>
</dbReference>
<evidence type="ECO:0000259" key="3">
    <source>
        <dbReference type="PROSITE" id="PS51186"/>
    </source>
</evidence>
<dbReference type="GO" id="GO:0016787">
    <property type="term" value="F:hydrolase activity"/>
    <property type="evidence" value="ECO:0007669"/>
    <property type="project" value="UniProtKB-KW"/>
</dbReference>
<dbReference type="NCBIfam" id="TIGR03590">
    <property type="entry name" value="PseG"/>
    <property type="match status" value="1"/>
</dbReference>
<dbReference type="PROSITE" id="PS51186">
    <property type="entry name" value="GNAT"/>
    <property type="match status" value="1"/>
</dbReference>
<comment type="caution">
    <text evidence="4">The sequence shown here is derived from an EMBL/GenBank/DDBJ whole genome shotgun (WGS) entry which is preliminary data.</text>
</comment>
<dbReference type="Gene3D" id="3.40.630.30">
    <property type="match status" value="1"/>
</dbReference>